<evidence type="ECO:0000313" key="4">
    <source>
        <dbReference type="Proteomes" id="UP000799291"/>
    </source>
</evidence>
<feature type="compositionally biased region" description="Polar residues" evidence="1">
    <location>
        <begin position="10"/>
        <end position="22"/>
    </location>
</feature>
<dbReference type="GO" id="GO:0016579">
    <property type="term" value="P:protein deubiquitination"/>
    <property type="evidence" value="ECO:0007669"/>
    <property type="project" value="InterPro"/>
</dbReference>
<evidence type="ECO:0000259" key="2">
    <source>
        <dbReference type="Pfam" id="PF00443"/>
    </source>
</evidence>
<evidence type="ECO:0000256" key="1">
    <source>
        <dbReference type="SAM" id="MobiDB-lite"/>
    </source>
</evidence>
<proteinExistence type="predicted"/>
<feature type="domain" description="Peptidase C19 ubiquitin carboxyl-terminal hydrolase" evidence="2">
    <location>
        <begin position="167"/>
        <end position="405"/>
    </location>
</feature>
<keyword evidence="4" id="KW-1185">Reference proteome</keyword>
<dbReference type="Gene3D" id="3.90.70.10">
    <property type="entry name" value="Cysteine proteinases"/>
    <property type="match status" value="1"/>
</dbReference>
<dbReference type="Pfam" id="PF00443">
    <property type="entry name" value="UCH"/>
    <property type="match status" value="1"/>
</dbReference>
<dbReference type="InterPro" id="IPR038765">
    <property type="entry name" value="Papain-like_cys_pep_sf"/>
</dbReference>
<organism evidence="3 4">
    <name type="scientific">Lentithecium fluviatile CBS 122367</name>
    <dbReference type="NCBI Taxonomy" id="1168545"/>
    <lineage>
        <taxon>Eukaryota</taxon>
        <taxon>Fungi</taxon>
        <taxon>Dikarya</taxon>
        <taxon>Ascomycota</taxon>
        <taxon>Pezizomycotina</taxon>
        <taxon>Dothideomycetes</taxon>
        <taxon>Pleosporomycetidae</taxon>
        <taxon>Pleosporales</taxon>
        <taxon>Massarineae</taxon>
        <taxon>Lentitheciaceae</taxon>
        <taxon>Lentithecium</taxon>
    </lineage>
</organism>
<gene>
    <name evidence="3" type="ORF">K458DRAFT_392039</name>
</gene>
<dbReference type="InterPro" id="IPR001394">
    <property type="entry name" value="Peptidase_C19_UCH"/>
</dbReference>
<accession>A0A6G1ITP8</accession>
<dbReference type="EMBL" id="MU005592">
    <property type="protein sequence ID" value="KAF2681249.1"/>
    <property type="molecule type" value="Genomic_DNA"/>
</dbReference>
<name>A0A6G1ITP8_9PLEO</name>
<sequence>MANEKGRSGEITQSEGATSTSYSKKRVAEAGDESDDNTHKEGGSRSSKKQKRSETELSDAEPNDSSQAQLDPSYGLPRILQPKRYFQGYQPTVPCSDTSGARYTQLVGIKVRSTIEGSSLNLMQESFTVLVDLRAGPLVGDRKPVFALKLQTSLDIANGRPKEIAMNLHNQDAARWLEILLDDLAQWKENADGGTVTGPAAPQLFDLLRVQWNETPIVFPSRTAEISMVTTNDVGSEILGPIAIEDLLDHWADGTAPATLRNFCLGWWNHQMNHRLCNMPQYLVFNFQLQMLLHMQGSTRKLAYEVDFGPDPCRLEADDIMAPDYERPSYIYRLHSVAYHVGKTMDSGTFIVVTQSENVESTWWQCRDTNVRRRTNQDPYLEGEIYTENGQLRTLRMAHVYLVFYRRIPRTNSMMVEDQAEEE</sequence>
<dbReference type="AlphaFoldDB" id="A0A6G1ITP8"/>
<feature type="region of interest" description="Disordered" evidence="1">
    <location>
        <begin position="1"/>
        <end position="74"/>
    </location>
</feature>
<reference evidence="3" key="1">
    <citation type="journal article" date="2020" name="Stud. Mycol.">
        <title>101 Dothideomycetes genomes: a test case for predicting lifestyles and emergence of pathogens.</title>
        <authorList>
            <person name="Haridas S."/>
            <person name="Albert R."/>
            <person name="Binder M."/>
            <person name="Bloem J."/>
            <person name="Labutti K."/>
            <person name="Salamov A."/>
            <person name="Andreopoulos B."/>
            <person name="Baker S."/>
            <person name="Barry K."/>
            <person name="Bills G."/>
            <person name="Bluhm B."/>
            <person name="Cannon C."/>
            <person name="Castanera R."/>
            <person name="Culley D."/>
            <person name="Daum C."/>
            <person name="Ezra D."/>
            <person name="Gonzalez J."/>
            <person name="Henrissat B."/>
            <person name="Kuo A."/>
            <person name="Liang C."/>
            <person name="Lipzen A."/>
            <person name="Lutzoni F."/>
            <person name="Magnuson J."/>
            <person name="Mondo S."/>
            <person name="Nolan M."/>
            <person name="Ohm R."/>
            <person name="Pangilinan J."/>
            <person name="Park H.-J."/>
            <person name="Ramirez L."/>
            <person name="Alfaro M."/>
            <person name="Sun H."/>
            <person name="Tritt A."/>
            <person name="Yoshinaga Y."/>
            <person name="Zwiers L.-H."/>
            <person name="Turgeon B."/>
            <person name="Goodwin S."/>
            <person name="Spatafora J."/>
            <person name="Crous P."/>
            <person name="Grigoriev I."/>
        </authorList>
    </citation>
    <scope>NUCLEOTIDE SEQUENCE</scope>
    <source>
        <strain evidence="3">CBS 122367</strain>
    </source>
</reference>
<dbReference type="SUPFAM" id="SSF54001">
    <property type="entry name" value="Cysteine proteinases"/>
    <property type="match status" value="1"/>
</dbReference>
<protein>
    <recommendedName>
        <fullName evidence="2">Peptidase C19 ubiquitin carboxyl-terminal hydrolase domain-containing protein</fullName>
    </recommendedName>
</protein>
<dbReference type="CDD" id="cd02257">
    <property type="entry name" value="Peptidase_C19"/>
    <property type="match status" value="1"/>
</dbReference>
<dbReference type="Proteomes" id="UP000799291">
    <property type="component" value="Unassembled WGS sequence"/>
</dbReference>
<evidence type="ECO:0000313" key="3">
    <source>
        <dbReference type="EMBL" id="KAF2681249.1"/>
    </source>
</evidence>
<dbReference type="GO" id="GO:0004843">
    <property type="term" value="F:cysteine-type deubiquitinase activity"/>
    <property type="evidence" value="ECO:0007669"/>
    <property type="project" value="InterPro"/>
</dbReference>